<feature type="transmembrane region" description="Helical" evidence="9">
    <location>
        <begin position="12"/>
        <end position="34"/>
    </location>
</feature>
<feature type="transmembrane region" description="Helical" evidence="9">
    <location>
        <begin position="46"/>
        <end position="70"/>
    </location>
</feature>
<comment type="caution">
    <text evidence="12">The sequence shown here is derived from an EMBL/GenBank/DDBJ whole genome shotgun (WGS) entry which is preliminary data.</text>
</comment>
<proteinExistence type="inferred from homology"/>
<dbReference type="Pfam" id="PF00768">
    <property type="entry name" value="Peptidase_S11"/>
    <property type="match status" value="1"/>
</dbReference>
<evidence type="ECO:0000313" key="12">
    <source>
        <dbReference type="EMBL" id="GGX29757.1"/>
    </source>
</evidence>
<feature type="region of interest" description="Disordered" evidence="8">
    <location>
        <begin position="597"/>
        <end position="618"/>
    </location>
</feature>
<evidence type="ECO:0000256" key="4">
    <source>
        <dbReference type="ARBA" id="ARBA00022960"/>
    </source>
</evidence>
<dbReference type="PANTHER" id="PTHR34978">
    <property type="entry name" value="POSSIBLE SENSOR-TRANSDUCER PROTEIN BLAR"/>
    <property type="match status" value="1"/>
</dbReference>
<evidence type="ECO:0000256" key="5">
    <source>
        <dbReference type="ARBA" id="ARBA00022984"/>
    </source>
</evidence>
<dbReference type="SUPFAM" id="SSF56601">
    <property type="entry name" value="beta-lactamase/transpeptidase-like"/>
    <property type="match status" value="1"/>
</dbReference>
<dbReference type="EMBL" id="BMYU01000001">
    <property type="protein sequence ID" value="GGX29757.1"/>
    <property type="molecule type" value="Genomic_DNA"/>
</dbReference>
<evidence type="ECO:0000313" key="13">
    <source>
        <dbReference type="Proteomes" id="UP000653343"/>
    </source>
</evidence>
<dbReference type="Proteomes" id="UP000653343">
    <property type="component" value="Unassembled WGS sequence"/>
</dbReference>
<dbReference type="CDD" id="cd07341">
    <property type="entry name" value="M56_BlaR1_MecR1_like"/>
    <property type="match status" value="1"/>
</dbReference>
<keyword evidence="2" id="KW-0732">Signal</keyword>
<keyword evidence="9" id="KW-0812">Transmembrane</keyword>
<name>A0ABQ2XR85_9BURK</name>
<dbReference type="InterPro" id="IPR008756">
    <property type="entry name" value="Peptidase_M56"/>
</dbReference>
<evidence type="ECO:0008006" key="14">
    <source>
        <dbReference type="Google" id="ProtNLM"/>
    </source>
</evidence>
<evidence type="ECO:0000256" key="7">
    <source>
        <dbReference type="RuleBase" id="RU004016"/>
    </source>
</evidence>
<reference evidence="13" key="1">
    <citation type="journal article" date="2019" name="Int. J. Syst. Evol. Microbiol.">
        <title>The Global Catalogue of Microorganisms (GCM) 10K type strain sequencing project: providing services to taxonomists for standard genome sequencing and annotation.</title>
        <authorList>
            <consortium name="The Broad Institute Genomics Platform"/>
            <consortium name="The Broad Institute Genome Sequencing Center for Infectious Disease"/>
            <person name="Wu L."/>
            <person name="Ma J."/>
        </authorList>
    </citation>
    <scope>NUCLEOTIDE SEQUENCE [LARGE SCALE GENOMIC DNA]</scope>
    <source>
        <strain evidence="13">KCTC 23917</strain>
    </source>
</reference>
<keyword evidence="9" id="KW-0472">Membrane</keyword>
<feature type="domain" description="Peptidase S11 D-alanyl-D-alanine carboxypeptidase A N-terminal" evidence="10">
    <location>
        <begin position="357"/>
        <end position="579"/>
    </location>
</feature>
<sequence>MKPVLMVWTETLGWMLLHAVWQVALISGGAAVLLAAMRNRHPRQRYALALTALLACWLMPVATVLSGWGVPQVLSMDAWTAMGSPLAAVAEPGWMKSLRAAMPVLVCGWLAGVLLMGSRVALGLWWLRRLIRQSSALQGELSAYVGTQLQKLGERRAVRVLAHPQVTAMLTTGLIKPVILVPASLLTGMDLPSLQALLAHEAAHISRWDYFFLMLQQGVQTCLFFHPGVWWLCRQIDRERELIADDIARQLTGDGRQLALALQQLDQWQLHTHQQGLAAHGGDLLSRIRRLVRPEQQRLRWRTLAPALVSVLLALAGGGLWSPAVAERGTEPAPLERVLPEPSGATLAAFQQKIYVDTHSSHALVMDEASGRVLLEKAADTVVPMASISKLMTAMLVLDSGAALDEQLSAEAADLRDPNVLPLKMKAGMSLRRADWLALMLIPSSNQAANVLARHFPGGEAAFYAAAKRKMQALGMQTMQFVSPSGVDEANAASARDIARLLQAAASYPEIRRLSTMPELTLNLHGKSQRFWHSNQLVGDTDWQMSVTKTGYSRKAGRCLTMLTNLNGRRVLIVLMHAASPEQRTEDARQILQQLRQATPSANTSPPLANRTMQRPAS</sequence>
<keyword evidence="6" id="KW-0961">Cell wall biogenesis/degradation</keyword>
<organism evidence="12 13">
    <name type="scientific">Undibacterium squillarum</name>
    <dbReference type="NCBI Taxonomy" id="1131567"/>
    <lineage>
        <taxon>Bacteria</taxon>
        <taxon>Pseudomonadati</taxon>
        <taxon>Pseudomonadota</taxon>
        <taxon>Betaproteobacteria</taxon>
        <taxon>Burkholderiales</taxon>
        <taxon>Oxalobacteraceae</taxon>
        <taxon>Undibacterium</taxon>
    </lineage>
</organism>
<dbReference type="InterPro" id="IPR001967">
    <property type="entry name" value="Peptidase_S11_N"/>
</dbReference>
<dbReference type="PANTHER" id="PTHR34978:SF3">
    <property type="entry name" value="SLR0241 PROTEIN"/>
    <property type="match status" value="1"/>
</dbReference>
<gene>
    <name evidence="12" type="ORF">GCM10010946_03390</name>
</gene>
<keyword evidence="9" id="KW-1133">Transmembrane helix</keyword>
<evidence type="ECO:0000256" key="2">
    <source>
        <dbReference type="ARBA" id="ARBA00022729"/>
    </source>
</evidence>
<dbReference type="PRINTS" id="PR00725">
    <property type="entry name" value="DADACBPTASE1"/>
</dbReference>
<feature type="transmembrane region" description="Helical" evidence="9">
    <location>
        <begin position="100"/>
        <end position="127"/>
    </location>
</feature>
<evidence type="ECO:0000256" key="8">
    <source>
        <dbReference type="SAM" id="MobiDB-lite"/>
    </source>
</evidence>
<dbReference type="InterPro" id="IPR012338">
    <property type="entry name" value="Beta-lactam/transpept-like"/>
</dbReference>
<evidence type="ECO:0000259" key="10">
    <source>
        <dbReference type="Pfam" id="PF00768"/>
    </source>
</evidence>
<dbReference type="InterPro" id="IPR018044">
    <property type="entry name" value="Peptidase_S11"/>
</dbReference>
<evidence type="ECO:0000256" key="1">
    <source>
        <dbReference type="ARBA" id="ARBA00007164"/>
    </source>
</evidence>
<evidence type="ECO:0000259" key="11">
    <source>
        <dbReference type="Pfam" id="PF05569"/>
    </source>
</evidence>
<feature type="transmembrane region" description="Helical" evidence="9">
    <location>
        <begin position="299"/>
        <end position="321"/>
    </location>
</feature>
<accession>A0ABQ2XR85</accession>
<dbReference type="RefSeq" id="WP_189355277.1">
    <property type="nucleotide sequence ID" value="NZ_BMYU01000001.1"/>
</dbReference>
<protein>
    <recommendedName>
        <fullName evidence="14">D-alanyl-D-alanine endopeptidase (Penicillin-binding protein 7)</fullName>
    </recommendedName>
</protein>
<keyword evidence="13" id="KW-1185">Reference proteome</keyword>
<dbReference type="Gene3D" id="3.40.710.10">
    <property type="entry name" value="DD-peptidase/beta-lactamase superfamily"/>
    <property type="match status" value="1"/>
</dbReference>
<keyword evidence="5" id="KW-0573">Peptidoglycan synthesis</keyword>
<dbReference type="Pfam" id="PF05569">
    <property type="entry name" value="Peptidase_M56"/>
    <property type="match status" value="1"/>
</dbReference>
<evidence type="ECO:0000256" key="9">
    <source>
        <dbReference type="SAM" id="Phobius"/>
    </source>
</evidence>
<evidence type="ECO:0000256" key="6">
    <source>
        <dbReference type="ARBA" id="ARBA00023316"/>
    </source>
</evidence>
<evidence type="ECO:0000256" key="3">
    <source>
        <dbReference type="ARBA" id="ARBA00022801"/>
    </source>
</evidence>
<feature type="domain" description="Peptidase M56" evidence="11">
    <location>
        <begin position="101"/>
        <end position="246"/>
    </location>
</feature>
<keyword evidence="3" id="KW-0378">Hydrolase</keyword>
<dbReference type="InterPro" id="IPR052173">
    <property type="entry name" value="Beta-lactam_resp_regulator"/>
</dbReference>
<comment type="similarity">
    <text evidence="1 7">Belongs to the peptidase S11 family.</text>
</comment>
<dbReference type="Gene3D" id="3.30.2010.10">
    <property type="entry name" value="Metalloproteases ('zincins'), catalytic domain"/>
    <property type="match status" value="1"/>
</dbReference>
<keyword evidence="4" id="KW-0133">Cell shape</keyword>